<dbReference type="GO" id="GO:0006012">
    <property type="term" value="P:galactose metabolic process"/>
    <property type="evidence" value="ECO:0007669"/>
    <property type="project" value="InterPro"/>
</dbReference>
<dbReference type="Proteomes" id="UP000464330">
    <property type="component" value="Chromosome"/>
</dbReference>
<gene>
    <name evidence="2" type="ORF">ERICV_01361</name>
</gene>
<accession>A0A6C0QP95</accession>
<feature type="domain" description="Beta-galactosidase C-terminal" evidence="1">
    <location>
        <begin position="36"/>
        <end position="78"/>
    </location>
</feature>
<proteinExistence type="predicted"/>
<dbReference type="InterPro" id="IPR013780">
    <property type="entry name" value="Glyco_hydro_b"/>
</dbReference>
<name>A0A6C0QP95_9BACL</name>
<evidence type="ECO:0000313" key="2">
    <source>
        <dbReference type="EMBL" id="QHZ50524.1"/>
    </source>
</evidence>
<dbReference type="AlphaFoldDB" id="A0A6C0QP95"/>
<dbReference type="InterPro" id="IPR013739">
    <property type="entry name" value="Beta_galactosidase_C"/>
</dbReference>
<evidence type="ECO:0000313" key="3">
    <source>
        <dbReference type="Proteomes" id="UP000464330"/>
    </source>
</evidence>
<protein>
    <recommendedName>
        <fullName evidence="1">Beta-galactosidase C-terminal domain-containing protein</fullName>
    </recommendedName>
</protein>
<dbReference type="RefSeq" id="WP_024094989.1">
    <property type="nucleotide sequence ID" value="NZ_CP019651.1"/>
</dbReference>
<organism evidence="2 3">
    <name type="scientific">Paenibacillus larvae subsp. larvae</name>
    <dbReference type="NCBI Taxonomy" id="147375"/>
    <lineage>
        <taxon>Bacteria</taxon>
        <taxon>Bacillati</taxon>
        <taxon>Bacillota</taxon>
        <taxon>Bacilli</taxon>
        <taxon>Bacillales</taxon>
        <taxon>Paenibacillaceae</taxon>
        <taxon>Paenibacillus</taxon>
    </lineage>
</organism>
<dbReference type="GO" id="GO:0004565">
    <property type="term" value="F:beta-galactosidase activity"/>
    <property type="evidence" value="ECO:0007669"/>
    <property type="project" value="InterPro"/>
</dbReference>
<reference evidence="2 3" key="1">
    <citation type="journal article" date="2020" name="Int. J. Med. Microbiol.">
        <title>Discovery of Paenibacillus larvae ERIC V: Phenotypic and genomic comparison to genotypes ERIC I-IV reveal different inventories of virulence factors which correlate with epidemiological prevalences of American Foulbrood.</title>
        <authorList>
            <person name="Beims H."/>
            <person name="Bunk B."/>
            <person name="Erler S."/>
            <person name="Mohr K.I."/>
            <person name="Sproer C."/>
            <person name="Pradella S."/>
            <person name="Gunther G."/>
            <person name="Rohde M."/>
            <person name="von der Ohe W."/>
            <person name="Steinert M."/>
        </authorList>
    </citation>
    <scope>NUCLEOTIDE SEQUENCE [LARGE SCALE GENOMIC DNA]</scope>
    <source>
        <strain evidence="2">Eric_V</strain>
    </source>
</reference>
<dbReference type="SUPFAM" id="SSF51011">
    <property type="entry name" value="Glycosyl hydrolase domain"/>
    <property type="match status" value="1"/>
</dbReference>
<dbReference type="Pfam" id="PF08533">
    <property type="entry name" value="Glyco_hydro_42C"/>
    <property type="match status" value="1"/>
</dbReference>
<sequence>MIQIRQQEQAFSPYAEQEIVDFGEKVFALKRVNKQTNDTVYFAVNVDINAVTVNLDIHGTNLLTNKKVENTVTLAPYEFIWAKI</sequence>
<dbReference type="EMBL" id="CP019717">
    <property type="protein sequence ID" value="QHZ50524.1"/>
    <property type="molecule type" value="Genomic_DNA"/>
</dbReference>
<dbReference type="Gene3D" id="2.60.40.1180">
    <property type="entry name" value="Golgi alpha-mannosidase II"/>
    <property type="match status" value="1"/>
</dbReference>
<evidence type="ECO:0000259" key="1">
    <source>
        <dbReference type="Pfam" id="PF08533"/>
    </source>
</evidence>